<feature type="region of interest" description="Disordered" evidence="1">
    <location>
        <begin position="1"/>
        <end position="32"/>
    </location>
</feature>
<organism evidence="2 3">
    <name type="scientific">Triticum urartu</name>
    <name type="common">Red wild einkorn</name>
    <name type="synonym">Crithodium urartu</name>
    <dbReference type="NCBI Taxonomy" id="4572"/>
    <lineage>
        <taxon>Eukaryota</taxon>
        <taxon>Viridiplantae</taxon>
        <taxon>Streptophyta</taxon>
        <taxon>Embryophyta</taxon>
        <taxon>Tracheophyta</taxon>
        <taxon>Spermatophyta</taxon>
        <taxon>Magnoliopsida</taxon>
        <taxon>Liliopsida</taxon>
        <taxon>Poales</taxon>
        <taxon>Poaceae</taxon>
        <taxon>BOP clade</taxon>
        <taxon>Pooideae</taxon>
        <taxon>Triticodae</taxon>
        <taxon>Triticeae</taxon>
        <taxon>Triticinae</taxon>
        <taxon>Triticum</taxon>
    </lineage>
</organism>
<evidence type="ECO:0000256" key="1">
    <source>
        <dbReference type="SAM" id="MobiDB-lite"/>
    </source>
</evidence>
<reference evidence="2" key="3">
    <citation type="submission" date="2022-06" db="UniProtKB">
        <authorList>
            <consortium name="EnsemblPlants"/>
        </authorList>
    </citation>
    <scope>IDENTIFICATION</scope>
</reference>
<reference evidence="3" key="1">
    <citation type="journal article" date="2013" name="Nature">
        <title>Draft genome of the wheat A-genome progenitor Triticum urartu.</title>
        <authorList>
            <person name="Ling H.Q."/>
            <person name="Zhao S."/>
            <person name="Liu D."/>
            <person name="Wang J."/>
            <person name="Sun H."/>
            <person name="Zhang C."/>
            <person name="Fan H."/>
            <person name="Li D."/>
            <person name="Dong L."/>
            <person name="Tao Y."/>
            <person name="Gao C."/>
            <person name="Wu H."/>
            <person name="Li Y."/>
            <person name="Cui Y."/>
            <person name="Guo X."/>
            <person name="Zheng S."/>
            <person name="Wang B."/>
            <person name="Yu K."/>
            <person name="Liang Q."/>
            <person name="Yang W."/>
            <person name="Lou X."/>
            <person name="Chen J."/>
            <person name="Feng M."/>
            <person name="Jian J."/>
            <person name="Zhang X."/>
            <person name="Luo G."/>
            <person name="Jiang Y."/>
            <person name="Liu J."/>
            <person name="Wang Z."/>
            <person name="Sha Y."/>
            <person name="Zhang B."/>
            <person name="Wu H."/>
            <person name="Tang D."/>
            <person name="Shen Q."/>
            <person name="Xue P."/>
            <person name="Zou S."/>
            <person name="Wang X."/>
            <person name="Liu X."/>
            <person name="Wang F."/>
            <person name="Yang Y."/>
            <person name="An X."/>
            <person name="Dong Z."/>
            <person name="Zhang K."/>
            <person name="Zhang X."/>
            <person name="Luo M.C."/>
            <person name="Dvorak J."/>
            <person name="Tong Y."/>
            <person name="Wang J."/>
            <person name="Yang H."/>
            <person name="Li Z."/>
            <person name="Wang D."/>
            <person name="Zhang A."/>
            <person name="Wang J."/>
        </authorList>
    </citation>
    <scope>NUCLEOTIDE SEQUENCE</scope>
    <source>
        <strain evidence="3">cv. G1812</strain>
    </source>
</reference>
<accession>A0A8R7JUJ1</accession>
<evidence type="ECO:0000313" key="2">
    <source>
        <dbReference type="EnsemblPlants" id="TuG1812G0100000108.01.T01"/>
    </source>
</evidence>
<dbReference type="Gramene" id="TuG1812G0100000108.01.T01">
    <property type="protein sequence ID" value="TuG1812G0100000108.01.T01"/>
    <property type="gene ID" value="TuG1812G0100000108.01"/>
</dbReference>
<keyword evidence="3" id="KW-1185">Reference proteome</keyword>
<evidence type="ECO:0000313" key="3">
    <source>
        <dbReference type="Proteomes" id="UP000015106"/>
    </source>
</evidence>
<dbReference type="AlphaFoldDB" id="A0A8R7JUJ1"/>
<dbReference type="EnsemblPlants" id="TuG1812G0100000108.01.T01">
    <property type="protein sequence ID" value="TuG1812G0100000108.01.T01"/>
    <property type="gene ID" value="TuG1812G0100000108.01"/>
</dbReference>
<dbReference type="Proteomes" id="UP000015106">
    <property type="component" value="Chromosome 1"/>
</dbReference>
<name>A0A8R7JUJ1_TRIUA</name>
<reference evidence="2" key="2">
    <citation type="submission" date="2018-03" db="EMBL/GenBank/DDBJ databases">
        <title>The Triticum urartu genome reveals the dynamic nature of wheat genome evolution.</title>
        <authorList>
            <person name="Ling H."/>
            <person name="Ma B."/>
            <person name="Shi X."/>
            <person name="Liu H."/>
            <person name="Dong L."/>
            <person name="Sun H."/>
            <person name="Cao Y."/>
            <person name="Gao Q."/>
            <person name="Zheng S."/>
            <person name="Li Y."/>
            <person name="Yu Y."/>
            <person name="Du H."/>
            <person name="Qi M."/>
            <person name="Li Y."/>
            <person name="Yu H."/>
            <person name="Cui Y."/>
            <person name="Wang N."/>
            <person name="Chen C."/>
            <person name="Wu H."/>
            <person name="Zhao Y."/>
            <person name="Zhang J."/>
            <person name="Li Y."/>
            <person name="Zhou W."/>
            <person name="Zhang B."/>
            <person name="Hu W."/>
            <person name="Eijk M."/>
            <person name="Tang J."/>
            <person name="Witsenboer H."/>
            <person name="Zhao S."/>
            <person name="Li Z."/>
            <person name="Zhang A."/>
            <person name="Wang D."/>
            <person name="Liang C."/>
        </authorList>
    </citation>
    <scope>NUCLEOTIDE SEQUENCE [LARGE SCALE GENOMIC DNA]</scope>
    <source>
        <strain evidence="2">cv. G1812</strain>
    </source>
</reference>
<protein>
    <submittedName>
        <fullName evidence="2">Uncharacterized protein</fullName>
    </submittedName>
</protein>
<feature type="compositionally biased region" description="Basic and acidic residues" evidence="1">
    <location>
        <begin position="7"/>
        <end position="32"/>
    </location>
</feature>
<proteinExistence type="predicted"/>
<sequence length="32" mass="3686">MTAMKAANKEPKGMMKTARIEDIDRMQDEMVD</sequence>